<evidence type="ECO:0000313" key="3">
    <source>
        <dbReference type="EnsemblProtists" id="HpaP808250"/>
    </source>
</evidence>
<dbReference type="AlphaFoldDB" id="M4BPB1"/>
<dbReference type="HOGENOM" id="CLU_1535423_0_0_1"/>
<dbReference type="VEuPathDB" id="FungiDB:HpaG808250"/>
<dbReference type="InParanoid" id="M4BPB1"/>
<feature type="chain" id="PRO_5004049334" description="RxLR effector protein" evidence="2">
    <location>
        <begin position="17"/>
        <end position="175"/>
    </location>
</feature>
<dbReference type="EnsemblProtists" id="HpaT808250">
    <property type="protein sequence ID" value="HpaP808250"/>
    <property type="gene ID" value="HpaG808250"/>
</dbReference>
<evidence type="ECO:0008006" key="5">
    <source>
        <dbReference type="Google" id="ProtNLM"/>
    </source>
</evidence>
<dbReference type="EMBL" id="JH598500">
    <property type="status" value="NOT_ANNOTATED_CDS"/>
    <property type="molecule type" value="Genomic_DNA"/>
</dbReference>
<sequence>MAKGFLLFALAVVVSASTDVRSVPTARRSNKTTTLDLDSTTSSDFDNNKVGQAHDVSVKASRIAAYKANELAKVPTYVQKPRDLQSDLLKLIEKSAWKATPERAHSRRRRKIQVRIDGITRAAGLLEEGTTHTKLYDRKVDPIDYGYAFKLLRQAHDAPDDPVVLKEVKAYERTT</sequence>
<feature type="compositionally biased region" description="Low complexity" evidence="1">
    <location>
        <begin position="32"/>
        <end position="44"/>
    </location>
</feature>
<keyword evidence="4" id="KW-1185">Reference proteome</keyword>
<evidence type="ECO:0000256" key="2">
    <source>
        <dbReference type="SAM" id="SignalP"/>
    </source>
</evidence>
<reference evidence="3" key="2">
    <citation type="submission" date="2015-06" db="UniProtKB">
        <authorList>
            <consortium name="EnsemblProtists"/>
        </authorList>
    </citation>
    <scope>IDENTIFICATION</scope>
    <source>
        <strain evidence="3">Emoy2</strain>
    </source>
</reference>
<feature type="signal peptide" evidence="2">
    <location>
        <begin position="1"/>
        <end position="16"/>
    </location>
</feature>
<proteinExistence type="predicted"/>
<organism evidence="3 4">
    <name type="scientific">Hyaloperonospora arabidopsidis (strain Emoy2)</name>
    <name type="common">Downy mildew agent</name>
    <name type="synonym">Peronospora arabidopsidis</name>
    <dbReference type="NCBI Taxonomy" id="559515"/>
    <lineage>
        <taxon>Eukaryota</taxon>
        <taxon>Sar</taxon>
        <taxon>Stramenopiles</taxon>
        <taxon>Oomycota</taxon>
        <taxon>Peronosporomycetes</taxon>
        <taxon>Peronosporales</taxon>
        <taxon>Peronosporaceae</taxon>
        <taxon>Hyaloperonospora</taxon>
    </lineage>
</organism>
<keyword evidence="2" id="KW-0732">Signal</keyword>
<dbReference type="Proteomes" id="UP000011713">
    <property type="component" value="Unassembled WGS sequence"/>
</dbReference>
<protein>
    <recommendedName>
        <fullName evidence="5">RxLR effector protein</fullName>
    </recommendedName>
</protein>
<evidence type="ECO:0000313" key="4">
    <source>
        <dbReference type="Proteomes" id="UP000011713"/>
    </source>
</evidence>
<reference evidence="4" key="1">
    <citation type="journal article" date="2010" name="Science">
        <title>Signatures of adaptation to obligate biotrophy in the Hyaloperonospora arabidopsidis genome.</title>
        <authorList>
            <person name="Baxter L."/>
            <person name="Tripathy S."/>
            <person name="Ishaque N."/>
            <person name="Boot N."/>
            <person name="Cabral A."/>
            <person name="Kemen E."/>
            <person name="Thines M."/>
            <person name="Ah-Fong A."/>
            <person name="Anderson R."/>
            <person name="Badejoko W."/>
            <person name="Bittner-Eddy P."/>
            <person name="Boore J.L."/>
            <person name="Chibucos M.C."/>
            <person name="Coates M."/>
            <person name="Dehal P."/>
            <person name="Delehaunty K."/>
            <person name="Dong S."/>
            <person name="Downton P."/>
            <person name="Dumas B."/>
            <person name="Fabro G."/>
            <person name="Fronick C."/>
            <person name="Fuerstenberg S.I."/>
            <person name="Fulton L."/>
            <person name="Gaulin E."/>
            <person name="Govers F."/>
            <person name="Hughes L."/>
            <person name="Humphray S."/>
            <person name="Jiang R.H."/>
            <person name="Judelson H."/>
            <person name="Kamoun S."/>
            <person name="Kyung K."/>
            <person name="Meijer H."/>
            <person name="Minx P."/>
            <person name="Morris P."/>
            <person name="Nelson J."/>
            <person name="Phuntumart V."/>
            <person name="Qutob D."/>
            <person name="Rehmany A."/>
            <person name="Rougon-Cardoso A."/>
            <person name="Ryden P."/>
            <person name="Torto-Alalibo T."/>
            <person name="Studholme D."/>
            <person name="Wang Y."/>
            <person name="Win J."/>
            <person name="Wood J."/>
            <person name="Clifton S.W."/>
            <person name="Rogers J."/>
            <person name="Van den Ackerveken G."/>
            <person name="Jones J.D."/>
            <person name="McDowell J.M."/>
            <person name="Beynon J."/>
            <person name="Tyler B.M."/>
        </authorList>
    </citation>
    <scope>NUCLEOTIDE SEQUENCE [LARGE SCALE GENOMIC DNA]</scope>
    <source>
        <strain evidence="4">Emoy2</strain>
    </source>
</reference>
<evidence type="ECO:0000256" key="1">
    <source>
        <dbReference type="SAM" id="MobiDB-lite"/>
    </source>
</evidence>
<feature type="region of interest" description="Disordered" evidence="1">
    <location>
        <begin position="21"/>
        <end position="49"/>
    </location>
</feature>
<name>M4BPB1_HYAAE</name>
<accession>M4BPB1</accession>